<name>A0A667HTP5_LYNCA</name>
<organism evidence="2 3">
    <name type="scientific">Lynx canadensis</name>
    <name type="common">Canada lynx</name>
    <name type="synonym">Felis canadensis</name>
    <dbReference type="NCBI Taxonomy" id="61383"/>
    <lineage>
        <taxon>Eukaryota</taxon>
        <taxon>Metazoa</taxon>
        <taxon>Chordata</taxon>
        <taxon>Craniata</taxon>
        <taxon>Vertebrata</taxon>
        <taxon>Euteleostomi</taxon>
        <taxon>Mammalia</taxon>
        <taxon>Eutheria</taxon>
        <taxon>Laurasiatheria</taxon>
        <taxon>Carnivora</taxon>
        <taxon>Feliformia</taxon>
        <taxon>Felidae</taxon>
        <taxon>Felinae</taxon>
        <taxon>Lynx</taxon>
    </lineage>
</organism>
<proteinExistence type="predicted"/>
<feature type="domain" description="KRAB" evidence="1">
    <location>
        <begin position="15"/>
        <end position="86"/>
    </location>
</feature>
<dbReference type="Gene3D" id="6.10.140.140">
    <property type="match status" value="1"/>
</dbReference>
<dbReference type="CDD" id="cd07765">
    <property type="entry name" value="KRAB_A-box"/>
    <property type="match status" value="1"/>
</dbReference>
<evidence type="ECO:0000313" key="3">
    <source>
        <dbReference type="Proteomes" id="UP000472241"/>
    </source>
</evidence>
<sequence>MECRLEEPQLRKAIVPLSPPYPLERNEEWPLLSHAQRLLYRYVMLENYSNLVFLGIPFPKPTLVIVLEQGEEPWREERECLWIVRGLLETNQLSANIR</sequence>
<dbReference type="InterPro" id="IPR036051">
    <property type="entry name" value="KRAB_dom_sf"/>
</dbReference>
<keyword evidence="3" id="KW-1185">Reference proteome</keyword>
<evidence type="ECO:0000259" key="1">
    <source>
        <dbReference type="PROSITE" id="PS50805"/>
    </source>
</evidence>
<dbReference type="PANTHER" id="PTHR23232:SF130">
    <property type="entry name" value="KRAB DOMAIN-CONTAINING PROTEIN"/>
    <property type="match status" value="1"/>
</dbReference>
<dbReference type="Ensembl" id="ENSLCNT00005033474.1">
    <property type="protein sequence ID" value="ENSLCNP00005029994.1"/>
    <property type="gene ID" value="ENSLCNG00005019527.1"/>
</dbReference>
<reference evidence="2" key="2">
    <citation type="submission" date="2025-09" db="UniProtKB">
        <authorList>
            <consortium name="Ensembl"/>
        </authorList>
    </citation>
    <scope>IDENTIFICATION</scope>
</reference>
<dbReference type="PANTHER" id="PTHR23232">
    <property type="entry name" value="KRAB DOMAIN C2H2 ZINC FINGER"/>
    <property type="match status" value="1"/>
</dbReference>
<dbReference type="Pfam" id="PF01352">
    <property type="entry name" value="KRAB"/>
    <property type="match status" value="1"/>
</dbReference>
<accession>A0A667HTP5</accession>
<dbReference type="GO" id="GO:0006355">
    <property type="term" value="P:regulation of DNA-templated transcription"/>
    <property type="evidence" value="ECO:0007669"/>
    <property type="project" value="InterPro"/>
</dbReference>
<dbReference type="Proteomes" id="UP000472241">
    <property type="component" value="Unplaced"/>
</dbReference>
<protein>
    <recommendedName>
        <fullName evidence="1">KRAB domain-containing protein</fullName>
    </recommendedName>
</protein>
<dbReference type="InterPro" id="IPR001909">
    <property type="entry name" value="KRAB"/>
</dbReference>
<reference evidence="2" key="1">
    <citation type="submission" date="2025-08" db="UniProtKB">
        <authorList>
            <consortium name="Ensembl"/>
        </authorList>
    </citation>
    <scope>IDENTIFICATION</scope>
</reference>
<dbReference type="InterPro" id="IPR050169">
    <property type="entry name" value="Krueppel_C2H2_ZnF"/>
</dbReference>
<evidence type="ECO:0000313" key="2">
    <source>
        <dbReference type="Ensembl" id="ENSLCNP00005029994.1"/>
    </source>
</evidence>
<dbReference type="AlphaFoldDB" id="A0A667HTP5"/>
<dbReference type="PROSITE" id="PS50805">
    <property type="entry name" value="KRAB"/>
    <property type="match status" value="1"/>
</dbReference>
<dbReference type="SMART" id="SM00349">
    <property type="entry name" value="KRAB"/>
    <property type="match status" value="1"/>
</dbReference>
<dbReference type="SUPFAM" id="SSF109640">
    <property type="entry name" value="KRAB domain (Kruppel-associated box)"/>
    <property type="match status" value="1"/>
</dbReference>